<dbReference type="GO" id="GO:0005634">
    <property type="term" value="C:nucleus"/>
    <property type="evidence" value="ECO:0007669"/>
    <property type="project" value="UniProtKB-SubCell"/>
</dbReference>
<evidence type="ECO:0000256" key="1">
    <source>
        <dbReference type="PROSITE-ProRule" id="PRU00371"/>
    </source>
</evidence>
<evidence type="ECO:0000313" key="4">
    <source>
        <dbReference type="EMBL" id="CAH1996935.1"/>
    </source>
</evidence>
<dbReference type="InterPro" id="IPR004210">
    <property type="entry name" value="BESS_motif"/>
</dbReference>
<keyword evidence="5" id="KW-1185">Reference proteome</keyword>
<accession>A0A9P0PWV7</accession>
<dbReference type="PANTHER" id="PTHR12243">
    <property type="entry name" value="MADF DOMAIN TRANSCRIPTION FACTOR"/>
    <property type="match status" value="1"/>
</dbReference>
<feature type="region of interest" description="Disordered" evidence="2">
    <location>
        <begin position="109"/>
        <end position="136"/>
    </location>
</feature>
<comment type="subcellular location">
    <subcellularLocation>
        <location evidence="1">Nucleus</location>
    </subcellularLocation>
</comment>
<dbReference type="EMBL" id="CAKOFQ010007272">
    <property type="protein sequence ID" value="CAH1996935.1"/>
    <property type="molecule type" value="Genomic_DNA"/>
</dbReference>
<dbReference type="Pfam" id="PF02944">
    <property type="entry name" value="BESS"/>
    <property type="match status" value="1"/>
</dbReference>
<evidence type="ECO:0000313" key="5">
    <source>
        <dbReference type="Proteomes" id="UP001152888"/>
    </source>
</evidence>
<dbReference type="AlphaFoldDB" id="A0A9P0PWV7"/>
<feature type="region of interest" description="Disordered" evidence="2">
    <location>
        <begin position="59"/>
        <end position="97"/>
    </location>
</feature>
<sequence>MKPKKCRNLRDQFLKEFKKIPKSKSGASQEDASICSGKWQYFTSLLYLKDTVLPRNTEGNMATINGSQELQNTTNESEPNEYGESEPDETELQSDSAQAQTDLIEATAVANSNPSSAKQSFVPNKTLSHPKPKKPRTDDIEVKMLEIENKKLALLEQEEDENSLFLRSLLPDLRKLNPLQQLKVLTKFQDVLMQELQNSTDDSRCSSNNTHYSTILSSSISSIHYSGTSSPASPGICVYSTNYPTSSSGTTNNHPLAFTSYLQDNNASDNTHVSINKVLFH</sequence>
<keyword evidence="1" id="KW-0539">Nucleus</keyword>
<dbReference type="Proteomes" id="UP001152888">
    <property type="component" value="Unassembled WGS sequence"/>
</dbReference>
<feature type="compositionally biased region" description="Polar residues" evidence="2">
    <location>
        <begin position="109"/>
        <end position="127"/>
    </location>
</feature>
<dbReference type="GO" id="GO:0003677">
    <property type="term" value="F:DNA binding"/>
    <property type="evidence" value="ECO:0007669"/>
    <property type="project" value="InterPro"/>
</dbReference>
<reference evidence="4" key="1">
    <citation type="submission" date="2022-03" db="EMBL/GenBank/DDBJ databases">
        <authorList>
            <person name="Sayadi A."/>
        </authorList>
    </citation>
    <scope>NUCLEOTIDE SEQUENCE</scope>
</reference>
<evidence type="ECO:0000259" key="3">
    <source>
        <dbReference type="PROSITE" id="PS51031"/>
    </source>
</evidence>
<feature type="domain" description="BESS" evidence="3">
    <location>
        <begin position="159"/>
        <end position="198"/>
    </location>
</feature>
<dbReference type="OrthoDB" id="10005910at2759"/>
<evidence type="ECO:0000256" key="2">
    <source>
        <dbReference type="SAM" id="MobiDB-lite"/>
    </source>
</evidence>
<dbReference type="PROSITE" id="PS51031">
    <property type="entry name" value="BESS"/>
    <property type="match status" value="1"/>
</dbReference>
<dbReference type="InterPro" id="IPR039353">
    <property type="entry name" value="TF_Adf1"/>
</dbReference>
<gene>
    <name evidence="4" type="ORF">ACAOBT_LOCUS23438</name>
</gene>
<name>A0A9P0PWV7_ACAOB</name>
<feature type="compositionally biased region" description="Polar residues" evidence="2">
    <location>
        <begin position="59"/>
        <end position="77"/>
    </location>
</feature>
<dbReference type="GO" id="GO:0006357">
    <property type="term" value="P:regulation of transcription by RNA polymerase II"/>
    <property type="evidence" value="ECO:0007669"/>
    <property type="project" value="TreeGrafter"/>
</dbReference>
<dbReference type="GO" id="GO:0005667">
    <property type="term" value="C:transcription regulator complex"/>
    <property type="evidence" value="ECO:0007669"/>
    <property type="project" value="TreeGrafter"/>
</dbReference>
<proteinExistence type="predicted"/>
<comment type="caution">
    <text evidence="4">The sequence shown here is derived from an EMBL/GenBank/DDBJ whole genome shotgun (WGS) entry which is preliminary data.</text>
</comment>
<dbReference type="PANTHER" id="PTHR12243:SF69">
    <property type="entry name" value="SI:CH73-59F11.3"/>
    <property type="match status" value="1"/>
</dbReference>
<protein>
    <recommendedName>
        <fullName evidence="3">BESS domain-containing protein</fullName>
    </recommendedName>
</protein>
<feature type="compositionally biased region" description="Acidic residues" evidence="2">
    <location>
        <begin position="78"/>
        <end position="92"/>
    </location>
</feature>
<organism evidence="4 5">
    <name type="scientific">Acanthoscelides obtectus</name>
    <name type="common">Bean weevil</name>
    <name type="synonym">Bruchus obtectus</name>
    <dbReference type="NCBI Taxonomy" id="200917"/>
    <lineage>
        <taxon>Eukaryota</taxon>
        <taxon>Metazoa</taxon>
        <taxon>Ecdysozoa</taxon>
        <taxon>Arthropoda</taxon>
        <taxon>Hexapoda</taxon>
        <taxon>Insecta</taxon>
        <taxon>Pterygota</taxon>
        <taxon>Neoptera</taxon>
        <taxon>Endopterygota</taxon>
        <taxon>Coleoptera</taxon>
        <taxon>Polyphaga</taxon>
        <taxon>Cucujiformia</taxon>
        <taxon>Chrysomeloidea</taxon>
        <taxon>Chrysomelidae</taxon>
        <taxon>Bruchinae</taxon>
        <taxon>Bruchini</taxon>
        <taxon>Acanthoscelides</taxon>
    </lineage>
</organism>